<evidence type="ECO:0000313" key="3">
    <source>
        <dbReference type="Proteomes" id="UP000326287"/>
    </source>
</evidence>
<evidence type="ECO:0000256" key="1">
    <source>
        <dbReference type="SAM" id="SignalP"/>
    </source>
</evidence>
<name>A0A5P9NM68_9GAMM</name>
<evidence type="ECO:0008006" key="4">
    <source>
        <dbReference type="Google" id="ProtNLM"/>
    </source>
</evidence>
<organism evidence="2 3">
    <name type="scientific">Halioglobus maricola</name>
    <dbReference type="NCBI Taxonomy" id="2601894"/>
    <lineage>
        <taxon>Bacteria</taxon>
        <taxon>Pseudomonadati</taxon>
        <taxon>Pseudomonadota</taxon>
        <taxon>Gammaproteobacteria</taxon>
        <taxon>Cellvibrionales</taxon>
        <taxon>Halieaceae</taxon>
        <taxon>Halioglobus</taxon>
    </lineage>
</organism>
<gene>
    <name evidence="2" type="ORF">EY643_13590</name>
</gene>
<dbReference type="EMBL" id="CP036422">
    <property type="protein sequence ID" value="QFU76606.1"/>
    <property type="molecule type" value="Genomic_DNA"/>
</dbReference>
<dbReference type="OrthoDB" id="5739150at2"/>
<reference evidence="2 3" key="1">
    <citation type="submission" date="2019-02" db="EMBL/GenBank/DDBJ databases">
        <authorList>
            <person name="Li S.-H."/>
        </authorList>
    </citation>
    <scope>NUCLEOTIDE SEQUENCE [LARGE SCALE GENOMIC DNA]</scope>
    <source>
        <strain evidence="2 3">IMCC14385</strain>
    </source>
</reference>
<proteinExistence type="predicted"/>
<dbReference type="KEGG" id="halc:EY643_13590"/>
<dbReference type="AlphaFoldDB" id="A0A5P9NM68"/>
<protein>
    <recommendedName>
        <fullName evidence="4">YtkA-like domain-containing protein</fullName>
    </recommendedName>
</protein>
<feature type="signal peptide" evidence="1">
    <location>
        <begin position="1"/>
        <end position="20"/>
    </location>
</feature>
<evidence type="ECO:0000313" key="2">
    <source>
        <dbReference type="EMBL" id="QFU76606.1"/>
    </source>
</evidence>
<dbReference type="Proteomes" id="UP000326287">
    <property type="component" value="Chromosome"/>
</dbReference>
<feature type="chain" id="PRO_5024882032" description="YtkA-like domain-containing protein" evidence="1">
    <location>
        <begin position="21"/>
        <end position="137"/>
    </location>
</feature>
<keyword evidence="3" id="KW-1185">Reference proteome</keyword>
<sequence length="137" mass="15155">MNKIYTLVTAASLLAFASLAPTQEATSLQSDWLEFVTGHKGETLGVELMSIEPGATQGTRKVTLAVPKDAIADPDAIEEVMVYGTMPDQAEPMELPFEVQYEWLRDYDNDNYGLVIHIGEGNWPIRLFMNSAPGYTK</sequence>
<accession>A0A5P9NM68</accession>
<keyword evidence="1" id="KW-0732">Signal</keyword>
<dbReference type="RefSeq" id="WP_153239748.1">
    <property type="nucleotide sequence ID" value="NZ_CP036422.1"/>
</dbReference>